<dbReference type="GO" id="GO:0008270">
    <property type="term" value="F:zinc ion binding"/>
    <property type="evidence" value="ECO:0007669"/>
    <property type="project" value="UniProtKB-KW"/>
</dbReference>
<dbReference type="InterPro" id="IPR044066">
    <property type="entry name" value="TRIAD_supradom"/>
</dbReference>
<dbReference type="InterPro" id="IPR013083">
    <property type="entry name" value="Znf_RING/FYVE/PHD"/>
</dbReference>
<comment type="caution">
    <text evidence="12">The sequence shown here is derived from an EMBL/GenBank/DDBJ whole genome shotgun (WGS) entry which is preliminary data.</text>
</comment>
<dbReference type="Pfam" id="PF01485">
    <property type="entry name" value="IBR"/>
    <property type="match status" value="1"/>
</dbReference>
<dbReference type="InterPro" id="IPR017907">
    <property type="entry name" value="Znf_RING_CS"/>
</dbReference>
<keyword evidence="7" id="KW-0833">Ubl conjugation pathway</keyword>
<keyword evidence="6" id="KW-0863">Zinc-finger</keyword>
<evidence type="ECO:0000256" key="8">
    <source>
        <dbReference type="ARBA" id="ARBA00022833"/>
    </source>
</evidence>
<evidence type="ECO:0000256" key="6">
    <source>
        <dbReference type="ARBA" id="ARBA00022771"/>
    </source>
</evidence>
<dbReference type="InterPro" id="IPR002867">
    <property type="entry name" value="IBR_dom"/>
</dbReference>
<dbReference type="OrthoDB" id="1431934at2759"/>
<keyword evidence="3" id="KW-0808">Transferase</keyword>
<evidence type="ECO:0000256" key="4">
    <source>
        <dbReference type="ARBA" id="ARBA00022723"/>
    </source>
</evidence>
<evidence type="ECO:0000256" key="9">
    <source>
        <dbReference type="SAM" id="MobiDB-lite"/>
    </source>
</evidence>
<dbReference type="GO" id="GO:0061630">
    <property type="term" value="F:ubiquitin protein ligase activity"/>
    <property type="evidence" value="ECO:0007669"/>
    <property type="project" value="UniProtKB-EC"/>
</dbReference>
<dbReference type="InterPro" id="IPR006575">
    <property type="entry name" value="RWD_dom"/>
</dbReference>
<feature type="domain" description="RING-type" evidence="11">
    <location>
        <begin position="160"/>
        <end position="402"/>
    </location>
</feature>
<keyword evidence="4" id="KW-0479">Metal-binding</keyword>
<dbReference type="InterPro" id="IPR031127">
    <property type="entry name" value="E3_UB_ligase_RBR"/>
</dbReference>
<dbReference type="PANTHER" id="PTHR11685">
    <property type="entry name" value="RBR FAMILY RING FINGER AND IBR DOMAIN-CONTAINING"/>
    <property type="match status" value="1"/>
</dbReference>
<reference evidence="12" key="1">
    <citation type="journal article" date="2020" name="Stud. Mycol.">
        <title>101 Dothideomycetes genomes: a test case for predicting lifestyles and emergence of pathogens.</title>
        <authorList>
            <person name="Haridas S."/>
            <person name="Albert R."/>
            <person name="Binder M."/>
            <person name="Bloem J."/>
            <person name="Labutti K."/>
            <person name="Salamov A."/>
            <person name="Andreopoulos B."/>
            <person name="Baker S."/>
            <person name="Barry K."/>
            <person name="Bills G."/>
            <person name="Bluhm B."/>
            <person name="Cannon C."/>
            <person name="Castanera R."/>
            <person name="Culley D."/>
            <person name="Daum C."/>
            <person name="Ezra D."/>
            <person name="Gonzalez J."/>
            <person name="Henrissat B."/>
            <person name="Kuo A."/>
            <person name="Liang C."/>
            <person name="Lipzen A."/>
            <person name="Lutzoni F."/>
            <person name="Magnuson J."/>
            <person name="Mondo S."/>
            <person name="Nolan M."/>
            <person name="Ohm R."/>
            <person name="Pangilinan J."/>
            <person name="Park H.-J."/>
            <person name="Ramirez L."/>
            <person name="Alfaro M."/>
            <person name="Sun H."/>
            <person name="Tritt A."/>
            <person name="Yoshinaga Y."/>
            <person name="Zwiers L.-H."/>
            <person name="Turgeon B."/>
            <person name="Goodwin S."/>
            <person name="Spatafora J."/>
            <person name="Crous P."/>
            <person name="Grigoriev I."/>
        </authorList>
    </citation>
    <scope>NUCLEOTIDE SEQUENCE</scope>
    <source>
        <strain evidence="12">CBS 110217</strain>
    </source>
</reference>
<protein>
    <recommendedName>
        <fullName evidence="2">RBR-type E3 ubiquitin transferase</fullName>
        <ecNumber evidence="2">2.3.2.31</ecNumber>
    </recommendedName>
</protein>
<evidence type="ECO:0000259" key="11">
    <source>
        <dbReference type="PROSITE" id="PS51873"/>
    </source>
</evidence>
<dbReference type="PROSITE" id="PS50908">
    <property type="entry name" value="RWD"/>
    <property type="match status" value="1"/>
</dbReference>
<dbReference type="GO" id="GO:0016567">
    <property type="term" value="P:protein ubiquitination"/>
    <property type="evidence" value="ECO:0007669"/>
    <property type="project" value="InterPro"/>
</dbReference>
<keyword evidence="8" id="KW-0862">Zinc</keyword>
<dbReference type="Proteomes" id="UP000799777">
    <property type="component" value="Unassembled WGS sequence"/>
</dbReference>
<dbReference type="EMBL" id="ML978200">
    <property type="protein sequence ID" value="KAF2029483.1"/>
    <property type="molecule type" value="Genomic_DNA"/>
</dbReference>
<proteinExistence type="predicted"/>
<evidence type="ECO:0000256" key="7">
    <source>
        <dbReference type="ARBA" id="ARBA00022786"/>
    </source>
</evidence>
<dbReference type="AlphaFoldDB" id="A0A9P4H7D6"/>
<evidence type="ECO:0000313" key="13">
    <source>
        <dbReference type="Proteomes" id="UP000799777"/>
    </source>
</evidence>
<evidence type="ECO:0000256" key="1">
    <source>
        <dbReference type="ARBA" id="ARBA00001798"/>
    </source>
</evidence>
<feature type="domain" description="RWD" evidence="10">
    <location>
        <begin position="10"/>
        <end position="129"/>
    </location>
</feature>
<sequence>MDNADDERVLEIESLQAIYSDELTLLSPFSAKIELAVALIAPLRIDAGNPEDVREQSVSFLPSLHVSFTLPDGYPAAPPQIQLHTAPDRIPRDKIDALLEAVITLWEENGRSLVMYDWLSFVQEQADLAFGLSVLVVAKQLYAELLSFNYTASKDNFNKASSSCGICLDDKRGSACHRMDHCHHVFCIQCLRDYYNASIIAGSVHLITPRELLQIPLERPAVQRYVDIMRKKKLETDKSTVWCPRKWCQGAACDNNYPKLDMPLSEMDQVYKTASTAPGLPPELNKMEPPNEEDELTKDKKYLADQLCVCEDCSFAFCKLCKSTWHGEHYDCRPRTQSVAGRLEPSKEEQASRDFVALHTTPCPSCNSCCRTHFCYLCSGWLSPTNPYAHFNTRGTPCFQRLWVLQDGDDAQAQVEFGGARGAEMEACGIVTADEERRRQEAMAEMPH</sequence>
<dbReference type="SMART" id="SM00647">
    <property type="entry name" value="IBR"/>
    <property type="match status" value="1"/>
</dbReference>
<dbReference type="PROSITE" id="PS00518">
    <property type="entry name" value="ZF_RING_1"/>
    <property type="match status" value="1"/>
</dbReference>
<dbReference type="SUPFAM" id="SSF57850">
    <property type="entry name" value="RING/U-box"/>
    <property type="match status" value="1"/>
</dbReference>
<dbReference type="SUPFAM" id="SSF54495">
    <property type="entry name" value="UBC-like"/>
    <property type="match status" value="1"/>
</dbReference>
<organism evidence="12 13">
    <name type="scientific">Setomelanomma holmii</name>
    <dbReference type="NCBI Taxonomy" id="210430"/>
    <lineage>
        <taxon>Eukaryota</taxon>
        <taxon>Fungi</taxon>
        <taxon>Dikarya</taxon>
        <taxon>Ascomycota</taxon>
        <taxon>Pezizomycotina</taxon>
        <taxon>Dothideomycetes</taxon>
        <taxon>Pleosporomycetidae</taxon>
        <taxon>Pleosporales</taxon>
        <taxon>Pleosporineae</taxon>
        <taxon>Phaeosphaeriaceae</taxon>
        <taxon>Setomelanomma</taxon>
    </lineage>
</organism>
<accession>A0A9P4H7D6</accession>
<dbReference type="EC" id="2.3.2.31" evidence="2"/>
<gene>
    <name evidence="12" type="ORF">EK21DRAFT_101104</name>
</gene>
<keyword evidence="13" id="KW-1185">Reference proteome</keyword>
<evidence type="ECO:0000259" key="10">
    <source>
        <dbReference type="PROSITE" id="PS50908"/>
    </source>
</evidence>
<dbReference type="Gene3D" id="3.30.40.10">
    <property type="entry name" value="Zinc/RING finger domain, C3HC4 (zinc finger)"/>
    <property type="match status" value="1"/>
</dbReference>
<evidence type="ECO:0000256" key="2">
    <source>
        <dbReference type="ARBA" id="ARBA00012251"/>
    </source>
</evidence>
<dbReference type="SMART" id="SM00591">
    <property type="entry name" value="RWD"/>
    <property type="match status" value="1"/>
</dbReference>
<dbReference type="InterPro" id="IPR016135">
    <property type="entry name" value="UBQ-conjugating_enzyme/RWD"/>
</dbReference>
<dbReference type="Pfam" id="PF05773">
    <property type="entry name" value="RWD"/>
    <property type="match status" value="1"/>
</dbReference>
<name>A0A9P4H7D6_9PLEO</name>
<feature type="region of interest" description="Disordered" evidence="9">
    <location>
        <begin position="276"/>
        <end position="296"/>
    </location>
</feature>
<evidence type="ECO:0000256" key="5">
    <source>
        <dbReference type="ARBA" id="ARBA00022737"/>
    </source>
</evidence>
<dbReference type="PROSITE" id="PS51873">
    <property type="entry name" value="TRIAD"/>
    <property type="match status" value="1"/>
</dbReference>
<comment type="catalytic activity">
    <reaction evidence="1">
        <text>[E2 ubiquitin-conjugating enzyme]-S-ubiquitinyl-L-cysteine + [acceptor protein]-L-lysine = [E2 ubiquitin-conjugating enzyme]-L-cysteine + [acceptor protein]-N(6)-ubiquitinyl-L-lysine.</text>
        <dbReference type="EC" id="2.3.2.31"/>
    </reaction>
</comment>
<keyword evidence="5" id="KW-0677">Repeat</keyword>
<dbReference type="CDD" id="cd23820">
    <property type="entry name" value="RWD_RNF14"/>
    <property type="match status" value="1"/>
</dbReference>
<dbReference type="Gene3D" id="3.10.110.10">
    <property type="entry name" value="Ubiquitin Conjugating Enzyme"/>
    <property type="match status" value="1"/>
</dbReference>
<evidence type="ECO:0000313" key="12">
    <source>
        <dbReference type="EMBL" id="KAF2029483.1"/>
    </source>
</evidence>
<evidence type="ECO:0000256" key="3">
    <source>
        <dbReference type="ARBA" id="ARBA00022679"/>
    </source>
</evidence>